<evidence type="ECO:0000256" key="8">
    <source>
        <dbReference type="RuleBase" id="RU361157"/>
    </source>
</evidence>
<dbReference type="InterPro" id="IPR013525">
    <property type="entry name" value="ABC2_TM"/>
</dbReference>
<organism evidence="10 11">
    <name type="scientific">Bradyrhizobium uaiense</name>
    <dbReference type="NCBI Taxonomy" id="2594946"/>
    <lineage>
        <taxon>Bacteria</taxon>
        <taxon>Pseudomonadati</taxon>
        <taxon>Pseudomonadota</taxon>
        <taxon>Alphaproteobacteria</taxon>
        <taxon>Hyphomicrobiales</taxon>
        <taxon>Nitrobacteraceae</taxon>
        <taxon>Bradyrhizobium</taxon>
    </lineage>
</organism>
<accession>A0A6P1BXF4</accession>
<evidence type="ECO:0000256" key="7">
    <source>
        <dbReference type="ARBA" id="ARBA00023136"/>
    </source>
</evidence>
<keyword evidence="7 8" id="KW-0472">Membrane</keyword>
<name>A0A6P1BXF4_9BRAD</name>
<evidence type="ECO:0000313" key="10">
    <source>
        <dbReference type="EMBL" id="NEV02949.1"/>
    </source>
</evidence>
<protein>
    <recommendedName>
        <fullName evidence="8">Transport permease protein</fullName>
    </recommendedName>
</protein>
<gene>
    <name evidence="10" type="ORF">FNJ47_46705</name>
</gene>
<dbReference type="InterPro" id="IPR047817">
    <property type="entry name" value="ABC2_TM_bact-type"/>
</dbReference>
<comment type="caution">
    <text evidence="10">The sequence shown here is derived from an EMBL/GenBank/DDBJ whole genome shotgun (WGS) entry which is preliminary data.</text>
</comment>
<dbReference type="Pfam" id="PF01061">
    <property type="entry name" value="ABC2_membrane"/>
    <property type="match status" value="1"/>
</dbReference>
<keyword evidence="4 8" id="KW-1003">Cell membrane</keyword>
<reference evidence="10 11" key="1">
    <citation type="journal article" date="2020" name="Arch. Microbiol.">
        <title>Bradyrhizobium uaiense sp. nov., a new highly efficient cowpea symbiont.</title>
        <authorList>
            <person name="Cabral Michel D."/>
            <person name="Azarias Guimaraes A."/>
            <person name="Martins da Costa E."/>
            <person name="Soares de Carvalho T."/>
            <person name="Balsanelli E."/>
            <person name="Willems A."/>
            <person name="Maltempi de Souza E."/>
            <person name="de Souza Moreira F.M."/>
        </authorList>
    </citation>
    <scope>NUCLEOTIDE SEQUENCE [LARGE SCALE GENOMIC DNA]</scope>
    <source>
        <strain evidence="10 11">UFLA 03-164</strain>
    </source>
</reference>
<evidence type="ECO:0000256" key="5">
    <source>
        <dbReference type="ARBA" id="ARBA00022692"/>
    </source>
</evidence>
<dbReference type="GO" id="GO:0005886">
    <property type="term" value="C:plasma membrane"/>
    <property type="evidence" value="ECO:0007669"/>
    <property type="project" value="UniProtKB-SubCell"/>
</dbReference>
<dbReference type="PANTHER" id="PTHR30294">
    <property type="entry name" value="MEMBRANE COMPONENT OF ABC TRANSPORTER YHHJ-RELATED"/>
    <property type="match status" value="1"/>
</dbReference>
<evidence type="ECO:0000256" key="6">
    <source>
        <dbReference type="ARBA" id="ARBA00022989"/>
    </source>
</evidence>
<dbReference type="RefSeq" id="WP_163163467.1">
    <property type="nucleotide sequence ID" value="NZ_VKHP01000528.1"/>
</dbReference>
<dbReference type="InterPro" id="IPR051449">
    <property type="entry name" value="ABC-2_transporter_component"/>
</dbReference>
<keyword evidence="5 8" id="KW-0812">Transmembrane</keyword>
<feature type="transmembrane region" description="Helical" evidence="8">
    <location>
        <begin position="114"/>
        <end position="136"/>
    </location>
</feature>
<keyword evidence="6 8" id="KW-1133">Transmembrane helix</keyword>
<evidence type="ECO:0000256" key="4">
    <source>
        <dbReference type="ARBA" id="ARBA00022475"/>
    </source>
</evidence>
<comment type="similarity">
    <text evidence="2 8">Belongs to the ABC-2 integral membrane protein family.</text>
</comment>
<sequence>PGLVGTILTMTMLIFTALSVTREIERGTMESLLSMPIKPVEVMFGKIIPYVMVGFIQAGLIIGIGVLLFGVPVLGSLTLLGLLTTLFITTNLSIGYTFSTIVQNQLQAMQLSMMFFLPSILLSGFMFPFAGMPVWAQYIGEGLPLTHFIRIVRAIMLKGAAMQNLQYDTIALVALMLFAMTIAVTRFRRTLD</sequence>
<comment type="caution">
    <text evidence="8">Lacks conserved residue(s) required for the propagation of feature annotation.</text>
</comment>
<keyword evidence="3 8" id="KW-0813">Transport</keyword>
<dbReference type="AlphaFoldDB" id="A0A6P1BXF4"/>
<dbReference type="GO" id="GO:0140359">
    <property type="term" value="F:ABC-type transporter activity"/>
    <property type="evidence" value="ECO:0007669"/>
    <property type="project" value="InterPro"/>
</dbReference>
<feature type="transmembrane region" description="Helical" evidence="8">
    <location>
        <begin position="6"/>
        <end position="24"/>
    </location>
</feature>
<keyword evidence="11" id="KW-1185">Reference proteome</keyword>
<evidence type="ECO:0000256" key="1">
    <source>
        <dbReference type="ARBA" id="ARBA00004651"/>
    </source>
</evidence>
<dbReference type="PANTHER" id="PTHR30294:SF29">
    <property type="entry name" value="MULTIDRUG ABC TRANSPORTER PERMEASE YBHS-RELATED"/>
    <property type="match status" value="1"/>
</dbReference>
<dbReference type="Proteomes" id="UP000468531">
    <property type="component" value="Unassembled WGS sequence"/>
</dbReference>
<comment type="subcellular location">
    <subcellularLocation>
        <location evidence="8">Cell inner membrane</location>
        <topology evidence="8">Multi-pass membrane protein</topology>
    </subcellularLocation>
    <subcellularLocation>
        <location evidence="1">Cell membrane</location>
        <topology evidence="1">Multi-pass membrane protein</topology>
    </subcellularLocation>
</comment>
<evidence type="ECO:0000256" key="2">
    <source>
        <dbReference type="ARBA" id="ARBA00007783"/>
    </source>
</evidence>
<feature type="transmembrane region" description="Helical" evidence="8">
    <location>
        <begin position="47"/>
        <end position="71"/>
    </location>
</feature>
<dbReference type="PROSITE" id="PS51012">
    <property type="entry name" value="ABC_TM2"/>
    <property type="match status" value="1"/>
</dbReference>
<evidence type="ECO:0000259" key="9">
    <source>
        <dbReference type="PROSITE" id="PS51012"/>
    </source>
</evidence>
<evidence type="ECO:0000256" key="3">
    <source>
        <dbReference type="ARBA" id="ARBA00022448"/>
    </source>
</evidence>
<dbReference type="EMBL" id="VKHP01000528">
    <property type="protein sequence ID" value="NEV02949.1"/>
    <property type="molecule type" value="Genomic_DNA"/>
</dbReference>
<feature type="domain" description="ABC transmembrane type-2" evidence="9">
    <location>
        <begin position="1"/>
        <end position="190"/>
    </location>
</feature>
<proteinExistence type="inferred from homology"/>
<feature type="transmembrane region" description="Helical" evidence="8">
    <location>
        <begin position="169"/>
        <end position="187"/>
    </location>
</feature>
<feature type="non-terminal residue" evidence="10">
    <location>
        <position position="1"/>
    </location>
</feature>
<evidence type="ECO:0000313" key="11">
    <source>
        <dbReference type="Proteomes" id="UP000468531"/>
    </source>
</evidence>
<feature type="transmembrane region" description="Helical" evidence="8">
    <location>
        <begin position="77"/>
        <end position="102"/>
    </location>
</feature>